<name>A0ACB8C6F8_DERSI</name>
<organism evidence="1 2">
    <name type="scientific">Dermacentor silvarum</name>
    <name type="common">Tick</name>
    <dbReference type="NCBI Taxonomy" id="543639"/>
    <lineage>
        <taxon>Eukaryota</taxon>
        <taxon>Metazoa</taxon>
        <taxon>Ecdysozoa</taxon>
        <taxon>Arthropoda</taxon>
        <taxon>Chelicerata</taxon>
        <taxon>Arachnida</taxon>
        <taxon>Acari</taxon>
        <taxon>Parasitiformes</taxon>
        <taxon>Ixodida</taxon>
        <taxon>Ixodoidea</taxon>
        <taxon>Ixodidae</taxon>
        <taxon>Rhipicephalinae</taxon>
        <taxon>Dermacentor</taxon>
    </lineage>
</organism>
<protein>
    <submittedName>
        <fullName evidence="1">Uncharacterized protein</fullName>
    </submittedName>
</protein>
<dbReference type="EMBL" id="CM023478">
    <property type="protein sequence ID" value="KAH7934371.1"/>
    <property type="molecule type" value="Genomic_DNA"/>
</dbReference>
<proteinExistence type="predicted"/>
<keyword evidence="2" id="KW-1185">Reference proteome</keyword>
<accession>A0ACB8C6F8</accession>
<comment type="caution">
    <text evidence="1">The sequence shown here is derived from an EMBL/GenBank/DDBJ whole genome shotgun (WGS) entry which is preliminary data.</text>
</comment>
<evidence type="ECO:0000313" key="2">
    <source>
        <dbReference type="Proteomes" id="UP000821865"/>
    </source>
</evidence>
<gene>
    <name evidence="1" type="ORF">HPB49_025198</name>
</gene>
<dbReference type="Proteomes" id="UP000821865">
    <property type="component" value="Chromosome 9"/>
</dbReference>
<evidence type="ECO:0000313" key="1">
    <source>
        <dbReference type="EMBL" id="KAH7934371.1"/>
    </source>
</evidence>
<sequence>MARKKGETLKPAPVQSAQHVLDRLNDFLVKNPSSSLLGELYQTLVSSDGVEQVAAIKKIEQELQQCKDVVLQELTVEVLSNVVITASHGQHVKKAAFRVLGASFPAAAVLPQLSAALKDSLFMSDTNLGKISHNVENLLYCLSEPLGVRSVERCFSDVLFYLKSVLNLGIDTIGTCCGDTQVVGDCYQLLAKVVKAVGLLVQFATGQRKNYSLKPCAETLIAWTEEIFPPLLHLLKSDSSILTCKLSTGTVLPLVLRVRNDGQLQKAFDPWPKDWFRESPLAEICFLSGLISGLSEEELLQTDEDNRTVLLHILLKRALIVHERQALPT</sequence>
<reference evidence="1" key="1">
    <citation type="submission" date="2020-05" db="EMBL/GenBank/DDBJ databases">
        <title>Large-scale comparative analyses of tick genomes elucidate their genetic diversity and vector capacities.</title>
        <authorList>
            <person name="Jia N."/>
            <person name="Wang J."/>
            <person name="Shi W."/>
            <person name="Du L."/>
            <person name="Sun Y."/>
            <person name="Zhan W."/>
            <person name="Jiang J."/>
            <person name="Wang Q."/>
            <person name="Zhang B."/>
            <person name="Ji P."/>
            <person name="Sakyi L.B."/>
            <person name="Cui X."/>
            <person name="Yuan T."/>
            <person name="Jiang B."/>
            <person name="Yang W."/>
            <person name="Lam T.T.-Y."/>
            <person name="Chang Q."/>
            <person name="Ding S."/>
            <person name="Wang X."/>
            <person name="Zhu J."/>
            <person name="Ruan X."/>
            <person name="Zhao L."/>
            <person name="Wei J."/>
            <person name="Que T."/>
            <person name="Du C."/>
            <person name="Cheng J."/>
            <person name="Dai P."/>
            <person name="Han X."/>
            <person name="Huang E."/>
            <person name="Gao Y."/>
            <person name="Liu J."/>
            <person name="Shao H."/>
            <person name="Ye R."/>
            <person name="Li L."/>
            <person name="Wei W."/>
            <person name="Wang X."/>
            <person name="Wang C."/>
            <person name="Yang T."/>
            <person name="Huo Q."/>
            <person name="Li W."/>
            <person name="Guo W."/>
            <person name="Chen H."/>
            <person name="Zhou L."/>
            <person name="Ni X."/>
            <person name="Tian J."/>
            <person name="Zhou Y."/>
            <person name="Sheng Y."/>
            <person name="Liu T."/>
            <person name="Pan Y."/>
            <person name="Xia L."/>
            <person name="Li J."/>
            <person name="Zhao F."/>
            <person name="Cao W."/>
        </authorList>
    </citation>
    <scope>NUCLEOTIDE SEQUENCE</scope>
    <source>
        <strain evidence="1">Dsil-2018</strain>
    </source>
</reference>